<reference evidence="3" key="1">
    <citation type="submission" date="2019-08" db="EMBL/GenBank/DDBJ databases">
        <title>The improved chromosome-level genome for the pearl oyster Pinctada fucata martensii using PacBio sequencing and Hi-C.</title>
        <authorList>
            <person name="Zheng Z."/>
        </authorList>
    </citation>
    <scope>NUCLEOTIDE SEQUENCE</scope>
    <source>
        <strain evidence="3">ZZ-2019</strain>
        <tissue evidence="3">Adductor muscle</tissue>
    </source>
</reference>
<feature type="domain" description="B box-type" evidence="2">
    <location>
        <begin position="66"/>
        <end position="106"/>
    </location>
</feature>
<proteinExistence type="predicted"/>
<dbReference type="AlphaFoldDB" id="A0AA88YQ02"/>
<dbReference type="Gene3D" id="3.30.160.60">
    <property type="entry name" value="Classic Zinc Finger"/>
    <property type="match status" value="1"/>
</dbReference>
<evidence type="ECO:0000256" key="1">
    <source>
        <dbReference type="PROSITE-ProRule" id="PRU00024"/>
    </source>
</evidence>
<keyword evidence="1" id="KW-0862">Zinc</keyword>
<dbReference type="SUPFAM" id="SSF57845">
    <property type="entry name" value="B-box zinc-binding domain"/>
    <property type="match status" value="1"/>
</dbReference>
<dbReference type="Gene3D" id="2.120.10.30">
    <property type="entry name" value="TolB, C-terminal domain"/>
    <property type="match status" value="1"/>
</dbReference>
<protein>
    <recommendedName>
        <fullName evidence="2">B box-type domain-containing protein</fullName>
    </recommendedName>
</protein>
<name>A0AA88YQ02_PINIB</name>
<dbReference type="SMART" id="SM00336">
    <property type="entry name" value="BBOX"/>
    <property type="match status" value="2"/>
</dbReference>
<dbReference type="GO" id="GO:0008270">
    <property type="term" value="F:zinc ion binding"/>
    <property type="evidence" value="ECO:0007669"/>
    <property type="project" value="UniProtKB-KW"/>
</dbReference>
<evidence type="ECO:0000313" key="4">
    <source>
        <dbReference type="Proteomes" id="UP001186944"/>
    </source>
</evidence>
<dbReference type="Pfam" id="PF00643">
    <property type="entry name" value="zf-B_box"/>
    <property type="match status" value="1"/>
</dbReference>
<dbReference type="PANTHER" id="PTHR25462:SF296">
    <property type="entry name" value="MEIOTIC P26, ISOFORM F"/>
    <property type="match status" value="1"/>
</dbReference>
<dbReference type="InterPro" id="IPR000315">
    <property type="entry name" value="Znf_B-box"/>
</dbReference>
<dbReference type="EMBL" id="VSWD01000003">
    <property type="protein sequence ID" value="KAK3105827.1"/>
    <property type="molecule type" value="Genomic_DNA"/>
</dbReference>
<keyword evidence="4" id="KW-1185">Reference proteome</keyword>
<dbReference type="SUPFAM" id="SSF101898">
    <property type="entry name" value="NHL repeat"/>
    <property type="match status" value="1"/>
</dbReference>
<organism evidence="3 4">
    <name type="scientific">Pinctada imbricata</name>
    <name type="common">Atlantic pearl-oyster</name>
    <name type="synonym">Pinctada martensii</name>
    <dbReference type="NCBI Taxonomy" id="66713"/>
    <lineage>
        <taxon>Eukaryota</taxon>
        <taxon>Metazoa</taxon>
        <taxon>Spiralia</taxon>
        <taxon>Lophotrochozoa</taxon>
        <taxon>Mollusca</taxon>
        <taxon>Bivalvia</taxon>
        <taxon>Autobranchia</taxon>
        <taxon>Pteriomorphia</taxon>
        <taxon>Pterioida</taxon>
        <taxon>Pterioidea</taxon>
        <taxon>Pteriidae</taxon>
        <taxon>Pinctada</taxon>
    </lineage>
</organism>
<dbReference type="Proteomes" id="UP001186944">
    <property type="component" value="Unassembled WGS sequence"/>
</dbReference>
<dbReference type="PANTHER" id="PTHR25462">
    <property type="entry name" value="BONUS, ISOFORM C-RELATED"/>
    <property type="match status" value="1"/>
</dbReference>
<dbReference type="InterPro" id="IPR047153">
    <property type="entry name" value="TRIM45/56/19-like"/>
</dbReference>
<evidence type="ECO:0000259" key="2">
    <source>
        <dbReference type="PROSITE" id="PS50119"/>
    </source>
</evidence>
<evidence type="ECO:0000313" key="3">
    <source>
        <dbReference type="EMBL" id="KAK3105827.1"/>
    </source>
</evidence>
<feature type="domain" description="B box-type" evidence="2">
    <location>
        <begin position="13"/>
        <end position="58"/>
    </location>
</feature>
<comment type="caution">
    <text evidence="3">The sequence shown here is derived from an EMBL/GenBank/DDBJ whole genome shotgun (WGS) entry which is preliminary data.</text>
</comment>
<keyword evidence="1" id="KW-0863">Zinc-finger</keyword>
<sequence length="525" mass="58480">MAMSKSVKMEHAQAPVPCNLCDNEEPGEHYCVDCKYTLCVQCEKTHRKIAKDHKVVLRSQVGDPDSKIMSCTEHGERAIFHCEICSIPVCAKCVIGDHQGHKMGQLTDLLEERKKSLQNNINEIRQDTLPKLENMRKNIDSEREYYELKVNEVAKEMEAENKYIHEEVERIHNERIKRLNNIRETGLMVFDRCANEITMTKDIALDIESQYQDAIERNVLQSLPKKPLPEVAIKPIKPELPKPPSFVPGSKQELVKIMGKLQVSLMQIPPQMISVIQSPLEGSPSVCITKEGEVWIGGFESKEIAMVNMHGQVNKKRKTPFRNRSLAVLDNGDIVLSPIHRDSSVVSILQRDGNVEQLFDLAPTRSTGVSVTPDQKVLICNWKGKVLRINSGGSGVLKCLYTGSGDDTASDAIAAADGKIVVSDRKTPAVVLISYDGKILSKLTHAAGGKKLGCPAGLALDDMGNILCGDKDNNCVYIIGQDHQMRELVGPSHGIQEPRDLATDNENNLWITQYNGLIRIFKYLA</sequence>
<gene>
    <name evidence="3" type="ORF">FSP39_006634</name>
</gene>
<dbReference type="Gene3D" id="2.40.10.500">
    <property type="match status" value="1"/>
</dbReference>
<accession>A0AA88YQ02</accession>
<dbReference type="PROSITE" id="PS50119">
    <property type="entry name" value="ZF_BBOX"/>
    <property type="match status" value="2"/>
</dbReference>
<dbReference type="InterPro" id="IPR011042">
    <property type="entry name" value="6-blade_b-propeller_TolB-like"/>
</dbReference>
<keyword evidence="1" id="KW-0479">Metal-binding</keyword>